<proteinExistence type="inferred from homology"/>
<dbReference type="Ensembl" id="ENSGALT00010050478.1">
    <property type="protein sequence ID" value="ENSGALP00010029795.1"/>
    <property type="gene ID" value="ENSGALG00010020884.1"/>
</dbReference>
<protein>
    <submittedName>
        <fullName evidence="2">Uncharacterized protein</fullName>
    </submittedName>
</protein>
<evidence type="ECO:0000256" key="1">
    <source>
        <dbReference type="ARBA" id="ARBA00038085"/>
    </source>
</evidence>
<keyword evidence="3" id="KW-1185">Reference proteome</keyword>
<comment type="similarity">
    <text evidence="1">Belongs to the UPF0462 family.</text>
</comment>
<reference evidence="2" key="1">
    <citation type="submission" date="2020-11" db="EMBL/GenBank/DDBJ databases">
        <title>Gallus gallus (Chicken) genome, bGalGal1, GRCg7b, maternal haplotype autosomes + Z &amp; W.</title>
        <authorList>
            <person name="Warren W."/>
            <person name="Formenti G."/>
            <person name="Fedrigo O."/>
            <person name="Haase B."/>
            <person name="Mountcastle J."/>
            <person name="Balacco J."/>
            <person name="Tracey A."/>
            <person name="Schneider V."/>
            <person name="Okimoto R."/>
            <person name="Cheng H."/>
            <person name="Hawken R."/>
            <person name="Howe K."/>
            <person name="Jarvis E.D."/>
        </authorList>
    </citation>
    <scope>NUCLEOTIDE SEQUENCE [LARGE SCALE GENOMIC DNA]</scope>
    <source>
        <strain evidence="2">Broiler</strain>
    </source>
</reference>
<dbReference type="PANTHER" id="PTHR31475:SF3">
    <property type="entry name" value="UPF0462 PROTEIN C4ORF33"/>
    <property type="match status" value="1"/>
</dbReference>
<dbReference type="InParanoid" id="A0A3Q2U0Q8"/>
<dbReference type="FunCoup" id="A0A3Q2U0Q8">
    <property type="interactions" value="40"/>
</dbReference>
<reference evidence="2" key="3">
    <citation type="submission" date="2025-09" db="UniProtKB">
        <authorList>
            <consortium name="Ensembl"/>
        </authorList>
    </citation>
    <scope>IDENTIFICATION</scope>
    <source>
        <strain evidence="2">broiler</strain>
    </source>
</reference>
<dbReference type="Proteomes" id="UP000000539">
    <property type="component" value="Chromosome 8"/>
</dbReference>
<evidence type="ECO:0000313" key="2">
    <source>
        <dbReference type="Ensembl" id="ENSGALP00010029795.1"/>
    </source>
</evidence>
<reference evidence="2" key="2">
    <citation type="submission" date="2025-08" db="UniProtKB">
        <authorList>
            <consortium name="Ensembl"/>
        </authorList>
    </citation>
    <scope>IDENTIFICATION</scope>
    <source>
        <strain evidence="2">broiler</strain>
    </source>
</reference>
<accession>A0A3Q2U0Q8</accession>
<dbReference type="AlphaFoldDB" id="A0A3Q2U0Q8"/>
<dbReference type="GeneTree" id="ENSGT00390000006284"/>
<dbReference type="Bgee" id="ENSGALG00000049673">
    <property type="expression patterns" value="Expressed in cerebellum and 4 other cell types or tissues"/>
</dbReference>
<sequence length="134" mass="15199">MDLNKHTWDGLPVSRDPVTIAMNVPFFNDPPGPVGVPGKPLRKLCDYEVVEAFFLSDRAEQDLEVELCKCSLLKNVTKTETKRAGRAHLPWSYCPLCTSKFNAFAIYGSREQRKYEVLFAVPQHKLCEGQKPDL</sequence>
<name>A0A3Q2U0Q8_CHICK</name>
<dbReference type="PANTHER" id="PTHR31475">
    <property type="entry name" value="UPF0462 PROTEIN"/>
    <property type="match status" value="1"/>
</dbReference>
<dbReference type="VEuPathDB" id="HostDB:geneid_422485"/>
<evidence type="ECO:0000313" key="3">
    <source>
        <dbReference type="Proteomes" id="UP000000539"/>
    </source>
</evidence>
<organism evidence="2 3">
    <name type="scientific">Gallus gallus</name>
    <name type="common">Chicken</name>
    <dbReference type="NCBI Taxonomy" id="9031"/>
    <lineage>
        <taxon>Eukaryota</taxon>
        <taxon>Metazoa</taxon>
        <taxon>Chordata</taxon>
        <taxon>Craniata</taxon>
        <taxon>Vertebrata</taxon>
        <taxon>Euteleostomi</taxon>
        <taxon>Archelosauria</taxon>
        <taxon>Archosauria</taxon>
        <taxon>Dinosauria</taxon>
        <taxon>Saurischia</taxon>
        <taxon>Theropoda</taxon>
        <taxon>Coelurosauria</taxon>
        <taxon>Aves</taxon>
        <taxon>Neognathae</taxon>
        <taxon>Galloanserae</taxon>
        <taxon>Galliformes</taxon>
        <taxon>Phasianidae</taxon>
        <taxon>Phasianinae</taxon>
        <taxon>Gallus</taxon>
    </lineage>
</organism>